<evidence type="ECO:0000313" key="7">
    <source>
        <dbReference type="EMBL" id="GIX61945.1"/>
    </source>
</evidence>
<dbReference type="RefSeq" id="XP_067714016.1">
    <property type="nucleotide sequence ID" value="XM_067857915.1"/>
</dbReference>
<keyword evidence="2" id="KW-0805">Transcription regulation</keyword>
<feature type="region of interest" description="Disordered" evidence="5">
    <location>
        <begin position="232"/>
        <end position="294"/>
    </location>
</feature>
<dbReference type="EMBL" id="BPLF01000001">
    <property type="protein sequence ID" value="GIX61945.1"/>
    <property type="molecule type" value="Genomic_DNA"/>
</dbReference>
<dbReference type="GO" id="GO:0046982">
    <property type="term" value="F:protein heterodimerization activity"/>
    <property type="evidence" value="ECO:0007669"/>
    <property type="project" value="InterPro"/>
</dbReference>
<protein>
    <submittedName>
        <fullName evidence="7">CCAAT-box DNA binding protein subunit B</fullName>
    </submittedName>
</protein>
<proteinExistence type="inferred from homology"/>
<comment type="similarity">
    <text evidence="1">Belongs to the NFYB/HAP3 subunit family.</text>
</comment>
<reference evidence="7 8" key="1">
    <citation type="submission" date="2021-06" db="EMBL/GenBank/DDBJ databases">
        <title>Genome sequence of Babesia caballi.</title>
        <authorList>
            <person name="Yamagishi J."/>
            <person name="Kidaka T."/>
            <person name="Ochi A."/>
        </authorList>
    </citation>
    <scope>NUCLEOTIDE SEQUENCE [LARGE SCALE GENOMIC DNA]</scope>
    <source>
        <strain evidence="7">USDA-D6B2</strain>
    </source>
</reference>
<evidence type="ECO:0000256" key="2">
    <source>
        <dbReference type="ARBA" id="ARBA00023015"/>
    </source>
</evidence>
<keyword evidence="8" id="KW-1185">Reference proteome</keyword>
<feature type="domain" description="Transcription factor CBF/NF-Y/archaeal histone" evidence="6">
    <location>
        <begin position="300"/>
        <end position="364"/>
    </location>
</feature>
<dbReference type="InterPro" id="IPR003958">
    <property type="entry name" value="CBFA_NFYB_domain"/>
</dbReference>
<dbReference type="GO" id="GO:0000978">
    <property type="term" value="F:RNA polymerase II cis-regulatory region sequence-specific DNA binding"/>
    <property type="evidence" value="ECO:0007669"/>
    <property type="project" value="TreeGrafter"/>
</dbReference>
<evidence type="ECO:0000256" key="3">
    <source>
        <dbReference type="ARBA" id="ARBA00023125"/>
    </source>
</evidence>
<evidence type="ECO:0000256" key="4">
    <source>
        <dbReference type="ARBA" id="ARBA00023163"/>
    </source>
</evidence>
<dbReference type="InterPro" id="IPR009072">
    <property type="entry name" value="Histone-fold"/>
</dbReference>
<dbReference type="Proteomes" id="UP001497744">
    <property type="component" value="Unassembled WGS sequence"/>
</dbReference>
<evidence type="ECO:0000256" key="1">
    <source>
        <dbReference type="ARBA" id="ARBA00009053"/>
    </source>
</evidence>
<sequence length="394" mass="42843">MNGGDAFERQSMSLADGGEAAEHNYATSLKCSDVERYAPLGYDHTVTNDTTHLVETMDGKQVAAMSSSGEEFSAGYAVVKTEGHLLVRGSGDAGPTEQGLRVGGVLSGFKDDLSGRNDSADPMLAARSYEELLISASKTPGESHVAVIKVEPNLKQLQLNGNRQDGYMSAPAEHIQREADFDPSNTLAIQQVSLHPGTHVSTLGTSPYTPDAQLQRTEQGTLIVYKEEQVKHELPRDGETSHDGASTSHQTAPPSNDSEASFSYEPTAYATQTGAEYDSANRGDASFSSYERRDPDNDISLPIANIGRVMKSVLPGSAKIAKQAKDIIRECVTEFILFISSEASDICTNERRKTLSAEDILLAMNALGFDHYIEALRSYHTRWRERDHTSMMDS</sequence>
<keyword evidence="3" id="KW-0238">DNA-binding</keyword>
<dbReference type="GO" id="GO:0001228">
    <property type="term" value="F:DNA-binding transcription activator activity, RNA polymerase II-specific"/>
    <property type="evidence" value="ECO:0007669"/>
    <property type="project" value="InterPro"/>
</dbReference>
<name>A0AAV4LPS9_BABCB</name>
<dbReference type="SUPFAM" id="SSF47113">
    <property type="entry name" value="Histone-fold"/>
    <property type="match status" value="1"/>
</dbReference>
<dbReference type="GO" id="GO:0016602">
    <property type="term" value="C:CCAAT-binding factor complex"/>
    <property type="evidence" value="ECO:0007669"/>
    <property type="project" value="InterPro"/>
</dbReference>
<comment type="caution">
    <text evidence="7">The sequence shown here is derived from an EMBL/GenBank/DDBJ whole genome shotgun (WGS) entry which is preliminary data.</text>
</comment>
<dbReference type="Gene3D" id="1.10.20.10">
    <property type="entry name" value="Histone, subunit A"/>
    <property type="match status" value="1"/>
</dbReference>
<gene>
    <name evidence="7" type="ORF">BcabD6B2_13800</name>
</gene>
<dbReference type="InterPro" id="IPR027113">
    <property type="entry name" value="Transc_fact_NFYB/HAP3"/>
</dbReference>
<dbReference type="PANTHER" id="PTHR11064:SF9">
    <property type="entry name" value="NUCLEAR TRANSCRIPTION FACTOR Y SUBUNIT BETA"/>
    <property type="match status" value="1"/>
</dbReference>
<evidence type="ECO:0000313" key="8">
    <source>
        <dbReference type="Proteomes" id="UP001497744"/>
    </source>
</evidence>
<feature type="compositionally biased region" description="Polar residues" evidence="5">
    <location>
        <begin position="243"/>
        <end position="261"/>
    </location>
</feature>
<accession>A0AAV4LPS9</accession>
<dbReference type="GeneID" id="94193428"/>
<dbReference type="PANTHER" id="PTHR11064">
    <property type="entry name" value="CCAAT-BINDING TRANSCRIPTION FACTOR-RELATED"/>
    <property type="match status" value="1"/>
</dbReference>
<dbReference type="AlphaFoldDB" id="A0AAV4LPS9"/>
<feature type="compositionally biased region" description="Basic and acidic residues" evidence="5">
    <location>
        <begin position="232"/>
        <end position="242"/>
    </location>
</feature>
<dbReference type="Pfam" id="PF00808">
    <property type="entry name" value="CBFD_NFYB_HMF"/>
    <property type="match status" value="1"/>
</dbReference>
<keyword evidence="4" id="KW-0804">Transcription</keyword>
<dbReference type="PRINTS" id="PR00615">
    <property type="entry name" value="CCAATSUBUNTA"/>
</dbReference>
<organism evidence="7 8">
    <name type="scientific">Babesia caballi</name>
    <dbReference type="NCBI Taxonomy" id="5871"/>
    <lineage>
        <taxon>Eukaryota</taxon>
        <taxon>Sar</taxon>
        <taxon>Alveolata</taxon>
        <taxon>Apicomplexa</taxon>
        <taxon>Aconoidasida</taxon>
        <taxon>Piroplasmida</taxon>
        <taxon>Babesiidae</taxon>
        <taxon>Babesia</taxon>
    </lineage>
</organism>
<evidence type="ECO:0000256" key="5">
    <source>
        <dbReference type="SAM" id="MobiDB-lite"/>
    </source>
</evidence>
<evidence type="ECO:0000259" key="6">
    <source>
        <dbReference type="Pfam" id="PF00808"/>
    </source>
</evidence>
<dbReference type="CDD" id="cd22907">
    <property type="entry name" value="HFD_NFYB"/>
    <property type="match status" value="1"/>
</dbReference>